<dbReference type="STRING" id="1088818.A0A2H9ZZJ7"/>
<name>A0A2H9ZZJ7_9ASPA</name>
<dbReference type="PANTHER" id="PTHR22930">
    <property type="match status" value="1"/>
</dbReference>
<organism evidence="10 11">
    <name type="scientific">Apostasia shenzhenica</name>
    <dbReference type="NCBI Taxonomy" id="1088818"/>
    <lineage>
        <taxon>Eukaryota</taxon>
        <taxon>Viridiplantae</taxon>
        <taxon>Streptophyta</taxon>
        <taxon>Embryophyta</taxon>
        <taxon>Tracheophyta</taxon>
        <taxon>Spermatophyta</taxon>
        <taxon>Magnoliopsida</taxon>
        <taxon>Liliopsida</taxon>
        <taxon>Asparagales</taxon>
        <taxon>Orchidaceae</taxon>
        <taxon>Apostasioideae</taxon>
        <taxon>Apostasia</taxon>
    </lineage>
</organism>
<dbReference type="OrthoDB" id="776343at2759"/>
<evidence type="ECO:0000256" key="1">
    <source>
        <dbReference type="ARBA" id="ARBA00001968"/>
    </source>
</evidence>
<evidence type="ECO:0000259" key="9">
    <source>
        <dbReference type="Pfam" id="PF13359"/>
    </source>
</evidence>
<dbReference type="InterPro" id="IPR045249">
    <property type="entry name" value="HARBI1-like"/>
</dbReference>
<feature type="domain" description="DDE Tnp4" evidence="9">
    <location>
        <begin position="4"/>
        <end position="138"/>
    </location>
</feature>
<keyword evidence="6" id="KW-0378">Hydrolase</keyword>
<evidence type="ECO:0000256" key="5">
    <source>
        <dbReference type="ARBA" id="ARBA00022723"/>
    </source>
</evidence>
<feature type="region of interest" description="Disordered" evidence="8">
    <location>
        <begin position="146"/>
        <end position="165"/>
    </location>
</feature>
<evidence type="ECO:0000256" key="8">
    <source>
        <dbReference type="SAM" id="MobiDB-lite"/>
    </source>
</evidence>
<dbReference type="PANTHER" id="PTHR22930:SF259">
    <property type="entry name" value="OS08G0106900 PROTEIN"/>
    <property type="match status" value="1"/>
</dbReference>
<dbReference type="EMBL" id="KZ452268">
    <property type="protein sequence ID" value="PKA48714.1"/>
    <property type="molecule type" value="Genomic_DNA"/>
</dbReference>
<keyword evidence="5" id="KW-0479">Metal-binding</keyword>
<evidence type="ECO:0000313" key="10">
    <source>
        <dbReference type="EMBL" id="PKA48714.1"/>
    </source>
</evidence>
<sequence length="211" mass="24730">MSQNVMMAVGFDKMIQYVTAGWGGSASDMSVLRWSLERSKFRVPYGKYYLVDSGYANTDKFIAPYRGFRYHLSNYRHAIQRQYSNKEELYNHKHAQCRNIVERTFGVLKRKFRILKEMKQFNFNTQVKVVVVCAVLYNFILQNEDDQGDDDSTTDDSSDSTDGLQEEAVEHRLSDTFIGDSRLGDRIRHDIADSLWEEHLRKYTSLYMVNK</sequence>
<evidence type="ECO:0000256" key="3">
    <source>
        <dbReference type="ARBA" id="ARBA00006958"/>
    </source>
</evidence>
<evidence type="ECO:0000313" key="11">
    <source>
        <dbReference type="Proteomes" id="UP000236161"/>
    </source>
</evidence>
<dbReference type="InterPro" id="IPR027806">
    <property type="entry name" value="HARBI1_dom"/>
</dbReference>
<dbReference type="GO" id="GO:0004518">
    <property type="term" value="F:nuclease activity"/>
    <property type="evidence" value="ECO:0007669"/>
    <property type="project" value="UniProtKB-KW"/>
</dbReference>
<keyword evidence="11" id="KW-1185">Reference proteome</keyword>
<keyword evidence="4" id="KW-0540">Nuclease</keyword>
<dbReference type="AlphaFoldDB" id="A0A2H9ZZJ7"/>
<comment type="subcellular location">
    <subcellularLocation>
        <location evidence="2">Nucleus</location>
    </subcellularLocation>
</comment>
<dbReference type="GO" id="GO:0005634">
    <property type="term" value="C:nucleus"/>
    <property type="evidence" value="ECO:0007669"/>
    <property type="project" value="UniProtKB-SubCell"/>
</dbReference>
<dbReference type="Pfam" id="PF13359">
    <property type="entry name" value="DDE_Tnp_4"/>
    <property type="match status" value="1"/>
</dbReference>
<evidence type="ECO:0000256" key="6">
    <source>
        <dbReference type="ARBA" id="ARBA00022801"/>
    </source>
</evidence>
<evidence type="ECO:0000256" key="7">
    <source>
        <dbReference type="ARBA" id="ARBA00023242"/>
    </source>
</evidence>
<reference evidence="10 11" key="1">
    <citation type="journal article" date="2017" name="Nature">
        <title>The Apostasia genome and the evolution of orchids.</title>
        <authorList>
            <person name="Zhang G.Q."/>
            <person name="Liu K.W."/>
            <person name="Li Z."/>
            <person name="Lohaus R."/>
            <person name="Hsiao Y.Y."/>
            <person name="Niu S.C."/>
            <person name="Wang J.Y."/>
            <person name="Lin Y.C."/>
            <person name="Xu Q."/>
            <person name="Chen L.J."/>
            <person name="Yoshida K."/>
            <person name="Fujiwara S."/>
            <person name="Wang Z.W."/>
            <person name="Zhang Y.Q."/>
            <person name="Mitsuda N."/>
            <person name="Wang M."/>
            <person name="Liu G.H."/>
            <person name="Pecoraro L."/>
            <person name="Huang H.X."/>
            <person name="Xiao X.J."/>
            <person name="Lin M."/>
            <person name="Wu X.Y."/>
            <person name="Wu W.L."/>
            <person name="Chen Y.Y."/>
            <person name="Chang S.B."/>
            <person name="Sakamoto S."/>
            <person name="Ohme-Takagi M."/>
            <person name="Yagi M."/>
            <person name="Zeng S.J."/>
            <person name="Shen C.Y."/>
            <person name="Yeh C.M."/>
            <person name="Luo Y.B."/>
            <person name="Tsai W.C."/>
            <person name="Van de Peer Y."/>
            <person name="Liu Z.J."/>
        </authorList>
    </citation>
    <scope>NUCLEOTIDE SEQUENCE [LARGE SCALE GENOMIC DNA]</scope>
    <source>
        <strain evidence="11">cv. Shenzhen</strain>
        <tissue evidence="10">Stem</tissue>
    </source>
</reference>
<gene>
    <name evidence="10" type="ORF">AXF42_Ash021388</name>
</gene>
<evidence type="ECO:0000256" key="2">
    <source>
        <dbReference type="ARBA" id="ARBA00004123"/>
    </source>
</evidence>
<protein>
    <recommendedName>
        <fullName evidence="9">DDE Tnp4 domain-containing protein</fullName>
    </recommendedName>
</protein>
<accession>A0A2H9ZZJ7</accession>
<dbReference type="GO" id="GO:0016787">
    <property type="term" value="F:hydrolase activity"/>
    <property type="evidence" value="ECO:0007669"/>
    <property type="project" value="UniProtKB-KW"/>
</dbReference>
<keyword evidence="7" id="KW-0539">Nucleus</keyword>
<dbReference type="Proteomes" id="UP000236161">
    <property type="component" value="Unassembled WGS sequence"/>
</dbReference>
<comment type="similarity">
    <text evidence="3">Belongs to the HARBI1 family.</text>
</comment>
<comment type="cofactor">
    <cofactor evidence="1">
        <name>a divalent metal cation</name>
        <dbReference type="ChEBI" id="CHEBI:60240"/>
    </cofactor>
</comment>
<dbReference type="GO" id="GO:0046872">
    <property type="term" value="F:metal ion binding"/>
    <property type="evidence" value="ECO:0007669"/>
    <property type="project" value="UniProtKB-KW"/>
</dbReference>
<proteinExistence type="inferred from homology"/>
<evidence type="ECO:0000256" key="4">
    <source>
        <dbReference type="ARBA" id="ARBA00022722"/>
    </source>
</evidence>